<comment type="similarity">
    <text evidence="1 10">Belongs to the sigma-54 factor family.</text>
</comment>
<evidence type="ECO:0000256" key="5">
    <source>
        <dbReference type="ARBA" id="ARBA00022695"/>
    </source>
</evidence>
<dbReference type="GO" id="GO:0016779">
    <property type="term" value="F:nucleotidyltransferase activity"/>
    <property type="evidence" value="ECO:0007669"/>
    <property type="project" value="UniProtKB-KW"/>
</dbReference>
<dbReference type="PANTHER" id="PTHR32248">
    <property type="entry name" value="RNA POLYMERASE SIGMA-54 FACTOR"/>
    <property type="match status" value="1"/>
</dbReference>
<evidence type="ECO:0000256" key="9">
    <source>
        <dbReference type="ARBA" id="ARBA00023163"/>
    </source>
</evidence>
<dbReference type="PIRSF" id="PIRSF000774">
    <property type="entry name" value="RpoN"/>
    <property type="match status" value="1"/>
</dbReference>
<dbReference type="Pfam" id="PF04552">
    <property type="entry name" value="Sigma54_DBD"/>
    <property type="match status" value="1"/>
</dbReference>
<dbReference type="GO" id="GO:0001216">
    <property type="term" value="F:DNA-binding transcription activator activity"/>
    <property type="evidence" value="ECO:0007669"/>
    <property type="project" value="InterPro"/>
</dbReference>
<dbReference type="PROSITE" id="PS50044">
    <property type="entry name" value="SIGMA54_3"/>
    <property type="match status" value="1"/>
</dbReference>
<dbReference type="GO" id="GO:0016987">
    <property type="term" value="F:sigma factor activity"/>
    <property type="evidence" value="ECO:0007669"/>
    <property type="project" value="UniProtKB-KW"/>
</dbReference>
<dbReference type="InterPro" id="IPR007634">
    <property type="entry name" value="RNA_pol_sigma_54_DNA-bd"/>
</dbReference>
<evidence type="ECO:0000259" key="13">
    <source>
        <dbReference type="Pfam" id="PF04963"/>
    </source>
</evidence>
<dbReference type="Pfam" id="PF04963">
    <property type="entry name" value="Sigma54_CBD"/>
    <property type="match status" value="1"/>
</dbReference>
<evidence type="ECO:0000256" key="7">
    <source>
        <dbReference type="ARBA" id="ARBA00023082"/>
    </source>
</evidence>
<keyword evidence="7 10" id="KW-0731">Sigma factor</keyword>
<dbReference type="PROSITE" id="PS00718">
    <property type="entry name" value="SIGMA54_2"/>
    <property type="match status" value="1"/>
</dbReference>
<dbReference type="AlphaFoldDB" id="A0A7W7Y1S2"/>
<dbReference type="PROSITE" id="PS00717">
    <property type="entry name" value="SIGMA54_1"/>
    <property type="match status" value="1"/>
</dbReference>
<evidence type="ECO:0000313" key="14">
    <source>
        <dbReference type="EMBL" id="MBB5016490.1"/>
    </source>
</evidence>
<organism evidence="14 15">
    <name type="scientific">Rehaibacterium terrae</name>
    <dbReference type="NCBI Taxonomy" id="1341696"/>
    <lineage>
        <taxon>Bacteria</taxon>
        <taxon>Pseudomonadati</taxon>
        <taxon>Pseudomonadota</taxon>
        <taxon>Gammaproteobacteria</taxon>
        <taxon>Lysobacterales</taxon>
        <taxon>Lysobacteraceae</taxon>
        <taxon>Rehaibacterium</taxon>
    </lineage>
</organism>
<keyword evidence="6 10" id="KW-0805">Transcription regulation</keyword>
<proteinExistence type="inferred from homology"/>
<keyword evidence="5 10" id="KW-0548">Nucleotidyltransferase</keyword>
<reference evidence="14 15" key="1">
    <citation type="submission" date="2020-08" db="EMBL/GenBank/DDBJ databases">
        <title>Genomic Encyclopedia of Type Strains, Phase IV (KMG-IV): sequencing the most valuable type-strain genomes for metagenomic binning, comparative biology and taxonomic classification.</title>
        <authorList>
            <person name="Goeker M."/>
        </authorList>
    </citation>
    <scope>NUCLEOTIDE SEQUENCE [LARGE SCALE GENOMIC DNA]</scope>
    <source>
        <strain evidence="14 15">DSM 25897</strain>
    </source>
</reference>
<comment type="function">
    <text evidence="10">Sigma factors are initiation factors that promote the attachment of RNA polymerase to specific initiation sites and are then released.</text>
</comment>
<dbReference type="Gene3D" id="1.10.10.60">
    <property type="entry name" value="Homeodomain-like"/>
    <property type="match status" value="1"/>
</dbReference>
<gene>
    <name evidence="14" type="ORF">HNQ58_002405</name>
</gene>
<dbReference type="PRINTS" id="PR00045">
    <property type="entry name" value="SIGMA54FCT"/>
</dbReference>
<feature type="domain" description="RNA polymerase sigma factor 54 core-binding" evidence="13">
    <location>
        <begin position="103"/>
        <end position="290"/>
    </location>
</feature>
<comment type="caution">
    <text evidence="14">The sequence shown here is derived from an EMBL/GenBank/DDBJ whole genome shotgun (WGS) entry which is preliminary data.</text>
</comment>
<evidence type="ECO:0000256" key="1">
    <source>
        <dbReference type="ARBA" id="ARBA00008798"/>
    </source>
</evidence>
<evidence type="ECO:0000256" key="6">
    <source>
        <dbReference type="ARBA" id="ARBA00023015"/>
    </source>
</evidence>
<dbReference type="PANTHER" id="PTHR32248:SF4">
    <property type="entry name" value="RNA POLYMERASE SIGMA-54 FACTOR"/>
    <property type="match status" value="1"/>
</dbReference>
<evidence type="ECO:0000256" key="10">
    <source>
        <dbReference type="PIRNR" id="PIRNR000774"/>
    </source>
</evidence>
<evidence type="ECO:0000256" key="2">
    <source>
        <dbReference type="ARBA" id="ARBA00019942"/>
    </source>
</evidence>
<evidence type="ECO:0000259" key="12">
    <source>
        <dbReference type="Pfam" id="PF04552"/>
    </source>
</evidence>
<keyword evidence="4 10" id="KW-0808">Transferase</keyword>
<dbReference type="GO" id="GO:0000428">
    <property type="term" value="C:DNA-directed RNA polymerase complex"/>
    <property type="evidence" value="ECO:0007669"/>
    <property type="project" value="UniProtKB-KW"/>
</dbReference>
<evidence type="ECO:0000256" key="8">
    <source>
        <dbReference type="ARBA" id="ARBA00023125"/>
    </source>
</evidence>
<feature type="domain" description="RNA polymerase sigma factor 54 DNA-binding" evidence="12">
    <location>
        <begin position="308"/>
        <end position="460"/>
    </location>
</feature>
<dbReference type="Pfam" id="PF00309">
    <property type="entry name" value="Sigma54_AID"/>
    <property type="match status" value="1"/>
</dbReference>
<accession>A0A7W7Y1S2</accession>
<dbReference type="EMBL" id="JACHHX010000020">
    <property type="protein sequence ID" value="MBB5016490.1"/>
    <property type="molecule type" value="Genomic_DNA"/>
</dbReference>
<feature type="region of interest" description="Disordered" evidence="11">
    <location>
        <begin position="44"/>
        <end position="66"/>
    </location>
</feature>
<dbReference type="RefSeq" id="WP_183949152.1">
    <property type="nucleotide sequence ID" value="NZ_JACHHX010000020.1"/>
</dbReference>
<evidence type="ECO:0000256" key="3">
    <source>
        <dbReference type="ARBA" id="ARBA00022478"/>
    </source>
</evidence>
<feature type="region of interest" description="Disordered" evidence="11">
    <location>
        <begin position="453"/>
        <end position="473"/>
    </location>
</feature>
<keyword evidence="8 10" id="KW-0238">DNA-binding</keyword>
<keyword evidence="15" id="KW-1185">Reference proteome</keyword>
<sequence length="473" mass="51781">MKTALKVQLGQQLNLTPQLLQSIRLLQLDALQLEQEIGRALETNPLLEREEGGEGETPEAAAEAAGEVELRDAPEGLEWLQAARGSGAGSLDDDAVQRLPAGESSDMRQRLLAQFELECHAGRELALAALILDHVDDSGYLEIPFDELAARARAEHQTDTGELERVRQKLMRCEPVGVGARDLRECLLVQLDELPGVVPGRVLARRLVQEHLDLLALHDPVKLGKALDVEPEQAAEAERLVLSLNPRPGAAMLEAAAVVIPDVLVTRGERGWQVALNPATAPRIRVNPLYEQLLGEGAADDAASRRFRDLLNEARWLTRGLGMRYDTLLRATRAIVERQQAFLEQGDEAMVPLNLKDIADAIGMHESTISRITTGKYVQTPRGTYELKHFFGVRLEGASVAGAAVKAMVKKLIDGENPEAPLADDDIAVLLARQGVRIARRTVAKYRDQLRIPSAKERKRSAPGGPVRYAAPN</sequence>
<dbReference type="GO" id="GO:0006352">
    <property type="term" value="P:DNA-templated transcription initiation"/>
    <property type="evidence" value="ECO:0007669"/>
    <property type="project" value="InterPro"/>
</dbReference>
<protein>
    <recommendedName>
        <fullName evidence="2 10">RNA polymerase sigma-54 factor</fullName>
    </recommendedName>
</protein>
<evidence type="ECO:0000256" key="11">
    <source>
        <dbReference type="SAM" id="MobiDB-lite"/>
    </source>
</evidence>
<evidence type="ECO:0000313" key="15">
    <source>
        <dbReference type="Proteomes" id="UP000519004"/>
    </source>
</evidence>
<dbReference type="Gene3D" id="1.10.10.1330">
    <property type="entry name" value="RNA polymerase sigma-54 factor, core-binding domain"/>
    <property type="match status" value="1"/>
</dbReference>
<dbReference type="GO" id="GO:0003677">
    <property type="term" value="F:DNA binding"/>
    <property type="evidence" value="ECO:0007669"/>
    <property type="project" value="UniProtKB-KW"/>
</dbReference>
<evidence type="ECO:0000256" key="4">
    <source>
        <dbReference type="ARBA" id="ARBA00022679"/>
    </source>
</evidence>
<dbReference type="InterPro" id="IPR000394">
    <property type="entry name" value="RNA_pol_sigma_54"/>
</dbReference>
<keyword evidence="3 10" id="KW-0240">DNA-directed RNA polymerase</keyword>
<name>A0A7W7Y1S2_9GAMM</name>
<dbReference type="Proteomes" id="UP000519004">
    <property type="component" value="Unassembled WGS sequence"/>
</dbReference>
<dbReference type="NCBIfam" id="TIGR02395">
    <property type="entry name" value="rpoN_sigma"/>
    <property type="match status" value="1"/>
</dbReference>
<keyword evidence="9 10" id="KW-0804">Transcription</keyword>
<dbReference type="InterPro" id="IPR007046">
    <property type="entry name" value="RNA_pol_sigma_54_core-bd"/>
</dbReference>
<dbReference type="InterPro" id="IPR038709">
    <property type="entry name" value="RpoN_core-bd_sf"/>
</dbReference>